<organism evidence="2 3">
    <name type="scientific">Fuerstiella marisgermanici</name>
    <dbReference type="NCBI Taxonomy" id="1891926"/>
    <lineage>
        <taxon>Bacteria</taxon>
        <taxon>Pseudomonadati</taxon>
        <taxon>Planctomycetota</taxon>
        <taxon>Planctomycetia</taxon>
        <taxon>Planctomycetales</taxon>
        <taxon>Planctomycetaceae</taxon>
        <taxon>Fuerstiella</taxon>
    </lineage>
</organism>
<dbReference type="KEGG" id="fmr:Fuma_00878"/>
<keyword evidence="1" id="KW-0472">Membrane</keyword>
<evidence type="ECO:0000256" key="1">
    <source>
        <dbReference type="SAM" id="Phobius"/>
    </source>
</evidence>
<evidence type="ECO:0000313" key="2">
    <source>
        <dbReference type="EMBL" id="APZ91290.1"/>
    </source>
</evidence>
<dbReference type="AlphaFoldDB" id="A0A1P8WB38"/>
<sequence length="75" mass="7623">MLKVAGILALATISVIAAMFASLLFFVHVISGNIPTAFLWLGAAMLAILFAVFVVVVGGASEGQPGSSAADDDEK</sequence>
<protein>
    <submittedName>
        <fullName evidence="2">Uncharacterized protein</fullName>
    </submittedName>
</protein>
<proteinExistence type="predicted"/>
<reference evidence="2 3" key="1">
    <citation type="journal article" date="2016" name="Front. Microbiol.">
        <title>Fuerstia marisgermanicae gen. nov., sp. nov., an Unusual Member of the Phylum Planctomycetes from the German Wadden Sea.</title>
        <authorList>
            <person name="Kohn T."/>
            <person name="Heuer A."/>
            <person name="Jogler M."/>
            <person name="Vollmers J."/>
            <person name="Boedeker C."/>
            <person name="Bunk B."/>
            <person name="Rast P."/>
            <person name="Borchert D."/>
            <person name="Glockner I."/>
            <person name="Freese H.M."/>
            <person name="Klenk H.P."/>
            <person name="Overmann J."/>
            <person name="Kaster A.K."/>
            <person name="Rohde M."/>
            <person name="Wiegand S."/>
            <person name="Jogler C."/>
        </authorList>
    </citation>
    <scope>NUCLEOTIDE SEQUENCE [LARGE SCALE GENOMIC DNA]</scope>
    <source>
        <strain evidence="2 3">NH11</strain>
    </source>
</reference>
<keyword evidence="1" id="KW-0812">Transmembrane</keyword>
<dbReference type="Proteomes" id="UP000187735">
    <property type="component" value="Chromosome"/>
</dbReference>
<feature type="transmembrane region" description="Helical" evidence="1">
    <location>
        <begin position="7"/>
        <end position="31"/>
    </location>
</feature>
<gene>
    <name evidence="2" type="ORF">Fuma_00878</name>
</gene>
<evidence type="ECO:0000313" key="3">
    <source>
        <dbReference type="Proteomes" id="UP000187735"/>
    </source>
</evidence>
<keyword evidence="3" id="KW-1185">Reference proteome</keyword>
<accession>A0A1P8WB38</accession>
<feature type="transmembrane region" description="Helical" evidence="1">
    <location>
        <begin position="37"/>
        <end position="58"/>
    </location>
</feature>
<keyword evidence="1" id="KW-1133">Transmembrane helix</keyword>
<name>A0A1P8WB38_9PLAN</name>
<dbReference type="EMBL" id="CP017641">
    <property type="protein sequence ID" value="APZ91290.1"/>
    <property type="molecule type" value="Genomic_DNA"/>
</dbReference>
<dbReference type="RefSeq" id="WP_077023074.1">
    <property type="nucleotide sequence ID" value="NZ_CP017641.1"/>
</dbReference>